<evidence type="ECO:0000313" key="4">
    <source>
        <dbReference type="EMBL" id="KAF6026760.1"/>
    </source>
</evidence>
<reference evidence="4" key="1">
    <citation type="submission" date="2020-06" db="EMBL/GenBank/DDBJ databases">
        <title>Draft genome of Bugula neritina, a colonial animal packing powerful symbionts and potential medicines.</title>
        <authorList>
            <person name="Rayko M."/>
        </authorList>
    </citation>
    <scope>NUCLEOTIDE SEQUENCE [LARGE SCALE GENOMIC DNA]</scope>
    <source>
        <strain evidence="4">Kwan_BN1</strain>
    </source>
</reference>
<dbReference type="EMBL" id="VXIV02002211">
    <property type="protein sequence ID" value="KAF6026760.1"/>
    <property type="molecule type" value="Genomic_DNA"/>
</dbReference>
<dbReference type="AlphaFoldDB" id="A0A7J7JKC1"/>
<sequence>MAKEKEKMLRDIAARKNVAAVRRLTQEELLAEAKITEQSNLKSLEHYRKLELERKKVRVQKTSSSGPMIRYHSVAMPIIREDDSEPNVTDVSDTLPDKSSTTEKCSRTFLIFSDDKTAKDYFNIPKRRVRPRVICPITRLKARYFDPITQTPFATAKAFRCLREALKKQLACKSEGATVVIEQRATRSPVSSQVK</sequence>
<comment type="similarity">
    <text evidence="1">Belongs to the VPS72/YL1 family.</text>
</comment>
<dbReference type="Pfam" id="PF08265">
    <property type="entry name" value="YL1_C"/>
    <property type="match status" value="1"/>
</dbReference>
<evidence type="ECO:0000256" key="1">
    <source>
        <dbReference type="ARBA" id="ARBA00006832"/>
    </source>
</evidence>
<comment type="caution">
    <text evidence="4">The sequence shown here is derived from an EMBL/GenBank/DDBJ whole genome shotgun (WGS) entry which is preliminary data.</text>
</comment>
<dbReference type="OrthoDB" id="78296at2759"/>
<dbReference type="Pfam" id="PF05764">
    <property type="entry name" value="YL1"/>
    <property type="match status" value="1"/>
</dbReference>
<proteinExistence type="inferred from homology"/>
<dbReference type="PANTHER" id="PTHR13275:SF4">
    <property type="entry name" value="VACUOLAR PROTEIN SORTING-ASSOCIATED PROTEIN 72 HOMOLOG"/>
    <property type="match status" value="1"/>
</dbReference>
<dbReference type="PANTHER" id="PTHR13275">
    <property type="entry name" value="YL-1 PROTEIN TRANSCRIPTION FACTOR-LIKE 1"/>
    <property type="match status" value="1"/>
</dbReference>
<accession>A0A7J7JKC1</accession>
<feature type="domain" description="Vps72/YL1 C-terminal" evidence="3">
    <location>
        <begin position="133"/>
        <end position="162"/>
    </location>
</feature>
<dbReference type="Proteomes" id="UP000593567">
    <property type="component" value="Unassembled WGS sequence"/>
</dbReference>
<keyword evidence="5" id="KW-1185">Reference proteome</keyword>
<name>A0A7J7JKC1_BUGNE</name>
<evidence type="ECO:0000313" key="5">
    <source>
        <dbReference type="Proteomes" id="UP000593567"/>
    </source>
</evidence>
<protein>
    <recommendedName>
        <fullName evidence="2">Vacuolar protein sorting-associated protein 72 homolog</fullName>
    </recommendedName>
</protein>
<dbReference type="GO" id="GO:0005634">
    <property type="term" value="C:nucleus"/>
    <property type="evidence" value="ECO:0007669"/>
    <property type="project" value="TreeGrafter"/>
</dbReference>
<organism evidence="4 5">
    <name type="scientific">Bugula neritina</name>
    <name type="common">Brown bryozoan</name>
    <name type="synonym">Sertularia neritina</name>
    <dbReference type="NCBI Taxonomy" id="10212"/>
    <lineage>
        <taxon>Eukaryota</taxon>
        <taxon>Metazoa</taxon>
        <taxon>Spiralia</taxon>
        <taxon>Lophotrochozoa</taxon>
        <taxon>Bryozoa</taxon>
        <taxon>Gymnolaemata</taxon>
        <taxon>Cheilostomatida</taxon>
        <taxon>Flustrina</taxon>
        <taxon>Buguloidea</taxon>
        <taxon>Bugulidae</taxon>
        <taxon>Bugula</taxon>
    </lineage>
</organism>
<gene>
    <name evidence="4" type="ORF">EB796_014928</name>
</gene>
<evidence type="ECO:0000256" key="2">
    <source>
        <dbReference type="ARBA" id="ARBA00020000"/>
    </source>
</evidence>
<dbReference type="InterPro" id="IPR013272">
    <property type="entry name" value="Vps72/YL1_C"/>
</dbReference>
<evidence type="ECO:0000259" key="3">
    <source>
        <dbReference type="SMART" id="SM00993"/>
    </source>
</evidence>
<dbReference type="InterPro" id="IPR046757">
    <property type="entry name" value="YL1_N"/>
</dbReference>
<dbReference type="SMART" id="SM00993">
    <property type="entry name" value="YL1_C"/>
    <property type="match status" value="1"/>
</dbReference>